<dbReference type="GO" id="GO:0016787">
    <property type="term" value="F:hydrolase activity"/>
    <property type="evidence" value="ECO:0007669"/>
    <property type="project" value="UniProtKB-KW"/>
</dbReference>
<evidence type="ECO:0000259" key="2">
    <source>
        <dbReference type="Pfam" id="PF04424"/>
    </source>
</evidence>
<protein>
    <submittedName>
        <fullName evidence="3">Ubiquitin carboxyl-terminal hydrolase MINDY-2</fullName>
    </submittedName>
</protein>
<dbReference type="InterPro" id="IPR033979">
    <property type="entry name" value="MINDY_domain"/>
</dbReference>
<keyword evidence="3" id="KW-0378">Hydrolase</keyword>
<comment type="caution">
    <text evidence="3">The sequence shown here is derived from an EMBL/GenBank/DDBJ whole genome shotgun (WGS) entry which is preliminary data.</text>
</comment>
<reference evidence="3 4" key="1">
    <citation type="submission" date="2024-04" db="EMBL/GenBank/DDBJ databases">
        <title>Tritrichomonas musculus Genome.</title>
        <authorList>
            <person name="Alves-Ferreira E."/>
            <person name="Grigg M."/>
            <person name="Lorenzi H."/>
            <person name="Galac M."/>
        </authorList>
    </citation>
    <scope>NUCLEOTIDE SEQUENCE [LARGE SCALE GENOMIC DNA]</scope>
    <source>
        <strain evidence="3 4">EAF2021</strain>
    </source>
</reference>
<dbReference type="EMBL" id="JAPFFF010000006">
    <property type="protein sequence ID" value="KAK8887194.1"/>
    <property type="molecule type" value="Genomic_DNA"/>
</dbReference>
<feature type="compositionally biased region" description="Low complexity" evidence="1">
    <location>
        <begin position="326"/>
        <end position="352"/>
    </location>
</feature>
<dbReference type="PANTHER" id="PTHR18063:SF6">
    <property type="entry name" value="UBIQUITIN CARBOXYL-TERMINAL HYDROLASE"/>
    <property type="match status" value="1"/>
</dbReference>
<dbReference type="InterPro" id="IPR007518">
    <property type="entry name" value="MINDY"/>
</dbReference>
<dbReference type="Pfam" id="PF04424">
    <property type="entry name" value="MINDY_DUB"/>
    <property type="match status" value="1"/>
</dbReference>
<evidence type="ECO:0000256" key="1">
    <source>
        <dbReference type="SAM" id="MobiDB-lite"/>
    </source>
</evidence>
<sequence>MQEELVFQTRSFIYSPLNKKVTILIQDQNGPCMLIAIFNALVLKNKVKIQPGKYPASLVIDLIIGTCPQLIEYGDNLLSLLNGCSINPVFSSCNEFKEYPEFLKLLNIQMYHGMLPDPSTPSFDIVSNYDYESLEMKILDLESTTYLLNNNTENNQTTSNKMNTPSKEANLQLSREDQKLLMYLKEFHSRIQRQITNIGIEAIDSAMSNGDVVIFFRSSHFSVITKHMNRVFSLITADFFNGSNCIWETLPNESGDSKYFDQDFILSTLTMNDNSRKPLNNANNSNIQKNNNNIQYNINPYRPNANHNNQPPSNYYTQPNNNNHAPTKTQPQTTITKNNNNPPNTQPSIQSKKSSKKDKTSSKKKHHHKKGEECQIF</sequence>
<organism evidence="3 4">
    <name type="scientific">Tritrichomonas musculus</name>
    <dbReference type="NCBI Taxonomy" id="1915356"/>
    <lineage>
        <taxon>Eukaryota</taxon>
        <taxon>Metamonada</taxon>
        <taxon>Parabasalia</taxon>
        <taxon>Tritrichomonadida</taxon>
        <taxon>Tritrichomonadidae</taxon>
        <taxon>Tritrichomonas</taxon>
    </lineage>
</organism>
<proteinExistence type="predicted"/>
<feature type="domain" description="MINDY deubiquitinase" evidence="2">
    <location>
        <begin position="7"/>
        <end position="264"/>
    </location>
</feature>
<dbReference type="PANTHER" id="PTHR18063">
    <property type="entry name" value="NF-E2 INDUCIBLE PROTEIN"/>
    <property type="match status" value="1"/>
</dbReference>
<dbReference type="Proteomes" id="UP001470230">
    <property type="component" value="Unassembled WGS sequence"/>
</dbReference>
<keyword evidence="4" id="KW-1185">Reference proteome</keyword>
<name>A0ABR2K7Y1_9EUKA</name>
<evidence type="ECO:0000313" key="3">
    <source>
        <dbReference type="EMBL" id="KAK8887194.1"/>
    </source>
</evidence>
<feature type="region of interest" description="Disordered" evidence="1">
    <location>
        <begin position="276"/>
        <end position="377"/>
    </location>
</feature>
<accession>A0ABR2K7Y1</accession>
<feature type="compositionally biased region" description="Polar residues" evidence="1">
    <location>
        <begin position="305"/>
        <end position="325"/>
    </location>
</feature>
<feature type="compositionally biased region" description="Low complexity" evidence="1">
    <location>
        <begin position="280"/>
        <end position="299"/>
    </location>
</feature>
<gene>
    <name evidence="3" type="ORF">M9Y10_038232</name>
</gene>
<evidence type="ECO:0000313" key="4">
    <source>
        <dbReference type="Proteomes" id="UP001470230"/>
    </source>
</evidence>